<comment type="caution">
    <text evidence="2">The sequence shown here is derived from an EMBL/GenBank/DDBJ whole genome shotgun (WGS) entry which is preliminary data.</text>
</comment>
<dbReference type="InterPro" id="IPR001173">
    <property type="entry name" value="Glyco_trans_2-like"/>
</dbReference>
<name>A0A4R0X3A4_9BURK</name>
<dbReference type="PANTHER" id="PTHR43685:SF2">
    <property type="entry name" value="GLYCOSYLTRANSFERASE 2-LIKE DOMAIN-CONTAINING PROTEIN"/>
    <property type="match status" value="1"/>
</dbReference>
<proteinExistence type="predicted"/>
<organism evidence="2 3">
    <name type="scientific">Paraburkholderia steynii</name>
    <dbReference type="NCBI Taxonomy" id="1245441"/>
    <lineage>
        <taxon>Bacteria</taxon>
        <taxon>Pseudomonadati</taxon>
        <taxon>Pseudomonadota</taxon>
        <taxon>Betaproteobacteria</taxon>
        <taxon>Burkholderiales</taxon>
        <taxon>Burkholderiaceae</taxon>
        <taxon>Paraburkholderia</taxon>
    </lineage>
</organism>
<dbReference type="Proteomes" id="UP000294200">
    <property type="component" value="Unassembled WGS sequence"/>
</dbReference>
<evidence type="ECO:0000259" key="1">
    <source>
        <dbReference type="Pfam" id="PF00535"/>
    </source>
</evidence>
<evidence type="ECO:0000313" key="3">
    <source>
        <dbReference type="Proteomes" id="UP000294200"/>
    </source>
</evidence>
<accession>A0A4R0X3A4</accession>
<dbReference type="PANTHER" id="PTHR43685">
    <property type="entry name" value="GLYCOSYLTRANSFERASE"/>
    <property type="match status" value="1"/>
</dbReference>
<evidence type="ECO:0000313" key="2">
    <source>
        <dbReference type="EMBL" id="TCG00929.1"/>
    </source>
</evidence>
<dbReference type="Pfam" id="PF00535">
    <property type="entry name" value="Glycos_transf_2"/>
    <property type="match status" value="1"/>
</dbReference>
<sequence>TTLFRGTLDAMRAQRLKASEWIVLAHGPISAELDKTLIDLEAEGLIRSIRHEVNLGIHGGLRVCLEHATGDFALSMDADDLLTPDALAILTDAAEAHPDRAIFYSDEDLLIEGEFRHPYYRPDFDPVLLFAQSYIWHTILFQRKRALHEAYSRRVRPNTHKIGIFLSALSKAVMSRCIFQKFCITGDNIRARS</sequence>
<protein>
    <recommendedName>
        <fullName evidence="1">Glycosyltransferase 2-like domain-containing protein</fullName>
    </recommendedName>
</protein>
<dbReference type="InterPro" id="IPR029044">
    <property type="entry name" value="Nucleotide-diphossugar_trans"/>
</dbReference>
<keyword evidence="3" id="KW-1185">Reference proteome</keyword>
<dbReference type="SUPFAM" id="SSF53448">
    <property type="entry name" value="Nucleotide-diphospho-sugar transferases"/>
    <property type="match status" value="1"/>
</dbReference>
<feature type="non-terminal residue" evidence="2">
    <location>
        <position position="193"/>
    </location>
</feature>
<reference evidence="2 3" key="1">
    <citation type="submission" date="2017-02" db="EMBL/GenBank/DDBJ databases">
        <title>Paraburkholderia sophoroidis sp. nov. and Paraburkholderia steynii sp. nov. rhizobial symbionts of the fynbos legume Hypocalyptus sophoroides.</title>
        <authorList>
            <person name="Steenkamp E.T."/>
            <person name="Beukes C.W."/>
            <person name="Van Zyl E."/>
            <person name="Avontuur J."/>
            <person name="Chan W.Y."/>
            <person name="Hassen A."/>
            <person name="Palmer M."/>
            <person name="Mthombeni L."/>
            <person name="Phalane F."/>
            <person name="Sereme K."/>
            <person name="Venter S.N."/>
        </authorList>
    </citation>
    <scope>NUCLEOTIDE SEQUENCE [LARGE SCALE GENOMIC DNA]</scope>
    <source>
        <strain evidence="2 3">HC1.1ba</strain>
    </source>
</reference>
<dbReference type="EMBL" id="MWML01000971">
    <property type="protein sequence ID" value="TCG00929.1"/>
    <property type="molecule type" value="Genomic_DNA"/>
</dbReference>
<dbReference type="Gene3D" id="3.90.550.10">
    <property type="entry name" value="Spore Coat Polysaccharide Biosynthesis Protein SpsA, Chain A"/>
    <property type="match status" value="1"/>
</dbReference>
<gene>
    <name evidence="2" type="ORF">BZM27_54570</name>
</gene>
<dbReference type="AlphaFoldDB" id="A0A4R0X3A4"/>
<feature type="non-terminal residue" evidence="2">
    <location>
        <position position="1"/>
    </location>
</feature>
<feature type="domain" description="Glycosyltransferase 2-like" evidence="1">
    <location>
        <begin position="7"/>
        <end position="105"/>
    </location>
</feature>
<dbReference type="InterPro" id="IPR050834">
    <property type="entry name" value="Glycosyltransf_2"/>
</dbReference>